<dbReference type="AlphaFoldDB" id="G0ZJ55"/>
<reference evidence="2" key="1">
    <citation type="journal article" date="2011" name="Dev. Comp. Immunol.">
        <title>Differential gene expression profile from haematopoietic tissue stem cells of red claw crayfish, Cherax quadricarinatus, in response to WSSV infection.</title>
        <authorList>
            <person name="Liu H.P."/>
            <person name="Chen R.Y."/>
            <person name="Zhang Q.X."/>
            <person name="Peng H."/>
            <person name="Wang K.J."/>
        </authorList>
    </citation>
    <scope>NUCLEOTIDE SEQUENCE</scope>
</reference>
<organism evidence="2">
    <name type="scientific">Cherax quadricarinatus</name>
    <name type="common">Australian red claw crayfish</name>
    <dbReference type="NCBI Taxonomy" id="27406"/>
    <lineage>
        <taxon>Eukaryota</taxon>
        <taxon>Metazoa</taxon>
        <taxon>Ecdysozoa</taxon>
        <taxon>Arthropoda</taxon>
        <taxon>Crustacea</taxon>
        <taxon>Multicrustacea</taxon>
        <taxon>Malacostraca</taxon>
        <taxon>Eumalacostraca</taxon>
        <taxon>Eucarida</taxon>
        <taxon>Decapoda</taxon>
        <taxon>Pleocyemata</taxon>
        <taxon>Astacidea</taxon>
        <taxon>Parastacoidea</taxon>
        <taxon>Parastacidae</taxon>
        <taxon>Cherax</taxon>
    </lineage>
</organism>
<keyword evidence="1" id="KW-0732">Signal</keyword>
<evidence type="ECO:0000256" key="1">
    <source>
        <dbReference type="SAM" id="SignalP"/>
    </source>
</evidence>
<evidence type="ECO:0000313" key="2">
    <source>
        <dbReference type="EMBL" id="AEL23052.1"/>
    </source>
</evidence>
<feature type="non-terminal residue" evidence="2">
    <location>
        <position position="1"/>
    </location>
</feature>
<name>G0ZJ55_CHEQU</name>
<reference evidence="2" key="2">
    <citation type="submission" date="2011-02" db="EMBL/GenBank/DDBJ databases">
        <authorList>
            <person name="Liu H.-P."/>
            <person name="Chen R.-Y."/>
            <person name="Zhang Q.-X."/>
            <person name="Peng H."/>
            <person name="Wang K.-J."/>
        </authorList>
    </citation>
    <scope>NUCLEOTIDE SEQUENCE</scope>
</reference>
<feature type="chain" id="PRO_5012135647" evidence="1">
    <location>
        <begin position="16"/>
        <end position="31"/>
    </location>
</feature>
<proteinExistence type="evidence at transcript level"/>
<sequence>FFFFFFFFLLHNLHATCEVSMCFYTLHHLVL</sequence>
<accession>G0ZJ55</accession>
<dbReference type="EMBL" id="JF284506">
    <property type="protein sequence ID" value="AEL23052.1"/>
    <property type="molecule type" value="mRNA"/>
</dbReference>
<feature type="signal peptide" evidence="1">
    <location>
        <begin position="1"/>
        <end position="15"/>
    </location>
</feature>
<protein>
    <submittedName>
        <fullName evidence="2">La protein-like protein</fullName>
    </submittedName>
</protein>